<keyword evidence="7 9" id="KW-0472">Membrane</keyword>
<dbReference type="OrthoDB" id="9816060at2"/>
<name>A0A1I5IZX3_9HYPH</name>
<dbReference type="Pfam" id="PF05128">
    <property type="entry name" value="DUF697"/>
    <property type="match status" value="1"/>
</dbReference>
<protein>
    <submittedName>
        <fullName evidence="10">Putative membrane protein</fullName>
    </submittedName>
</protein>
<dbReference type="GO" id="GO:0005886">
    <property type="term" value="C:plasma membrane"/>
    <property type="evidence" value="ECO:0007669"/>
    <property type="project" value="UniProtKB-SubCell"/>
</dbReference>
<evidence type="ECO:0000256" key="2">
    <source>
        <dbReference type="ARBA" id="ARBA00008255"/>
    </source>
</evidence>
<feature type="compositionally biased region" description="Polar residues" evidence="8">
    <location>
        <begin position="1"/>
        <end position="12"/>
    </location>
</feature>
<dbReference type="InterPro" id="IPR021147">
    <property type="entry name" value="DUF697"/>
</dbReference>
<keyword evidence="6 9" id="KW-1133">Transmembrane helix</keyword>
<evidence type="ECO:0000256" key="5">
    <source>
        <dbReference type="ARBA" id="ARBA00022692"/>
    </source>
</evidence>
<feature type="transmembrane region" description="Helical" evidence="9">
    <location>
        <begin position="112"/>
        <end position="133"/>
    </location>
</feature>
<evidence type="ECO:0000313" key="10">
    <source>
        <dbReference type="EMBL" id="SFO66068.1"/>
    </source>
</evidence>
<accession>A0A1I5IZX3</accession>
<dbReference type="PANTHER" id="PTHR39342:SF1">
    <property type="entry name" value="UPF0283 MEMBRANE PROTEIN YCJF"/>
    <property type="match status" value="1"/>
</dbReference>
<dbReference type="InterPro" id="IPR006507">
    <property type="entry name" value="UPF0283"/>
</dbReference>
<feature type="transmembrane region" description="Helical" evidence="9">
    <location>
        <begin position="77"/>
        <end position="100"/>
    </location>
</feature>
<gene>
    <name evidence="10" type="ORF">SAMN04488056_110106</name>
</gene>
<dbReference type="STRING" id="655353.SAMN04488056_110106"/>
<dbReference type="PANTHER" id="PTHR39342">
    <property type="entry name" value="UPF0283 MEMBRANE PROTEIN YCJF"/>
    <property type="match status" value="1"/>
</dbReference>
<dbReference type="AlphaFoldDB" id="A0A1I5IZX3"/>
<evidence type="ECO:0000256" key="7">
    <source>
        <dbReference type="ARBA" id="ARBA00023136"/>
    </source>
</evidence>
<evidence type="ECO:0000256" key="8">
    <source>
        <dbReference type="SAM" id="MobiDB-lite"/>
    </source>
</evidence>
<comment type="subcellular location">
    <subcellularLocation>
        <location evidence="1">Cell inner membrane</location>
        <topology evidence="1">Multi-pass membrane protein</topology>
    </subcellularLocation>
</comment>
<comment type="similarity">
    <text evidence="2">Belongs to the UPF0283 family.</text>
</comment>
<organism evidence="10 11">
    <name type="scientific">Cohaesibacter marisflavi</name>
    <dbReference type="NCBI Taxonomy" id="655353"/>
    <lineage>
        <taxon>Bacteria</taxon>
        <taxon>Pseudomonadati</taxon>
        <taxon>Pseudomonadota</taxon>
        <taxon>Alphaproteobacteria</taxon>
        <taxon>Hyphomicrobiales</taxon>
        <taxon>Cohaesibacteraceae</taxon>
    </lineage>
</organism>
<feature type="compositionally biased region" description="Acidic residues" evidence="8">
    <location>
        <begin position="355"/>
        <end position="364"/>
    </location>
</feature>
<evidence type="ECO:0000256" key="1">
    <source>
        <dbReference type="ARBA" id="ARBA00004429"/>
    </source>
</evidence>
<keyword evidence="11" id="KW-1185">Reference proteome</keyword>
<evidence type="ECO:0000256" key="4">
    <source>
        <dbReference type="ARBA" id="ARBA00022519"/>
    </source>
</evidence>
<evidence type="ECO:0000256" key="6">
    <source>
        <dbReference type="ARBA" id="ARBA00022989"/>
    </source>
</evidence>
<proteinExistence type="inferred from homology"/>
<feature type="region of interest" description="Disordered" evidence="8">
    <location>
        <begin position="353"/>
        <end position="374"/>
    </location>
</feature>
<dbReference type="NCBIfam" id="TIGR01620">
    <property type="entry name" value="hyp_HI0043"/>
    <property type="match status" value="1"/>
</dbReference>
<keyword evidence="5 9" id="KW-0812">Transmembrane</keyword>
<keyword evidence="4" id="KW-0997">Cell inner membrane</keyword>
<dbReference type="RefSeq" id="WP_090074303.1">
    <property type="nucleotide sequence ID" value="NZ_FOVR01000010.1"/>
</dbReference>
<evidence type="ECO:0000313" key="11">
    <source>
        <dbReference type="Proteomes" id="UP000199236"/>
    </source>
</evidence>
<evidence type="ECO:0000256" key="9">
    <source>
        <dbReference type="SAM" id="Phobius"/>
    </source>
</evidence>
<dbReference type="Proteomes" id="UP000199236">
    <property type="component" value="Unassembled WGS sequence"/>
</dbReference>
<keyword evidence="3" id="KW-1003">Cell membrane</keyword>
<dbReference type="EMBL" id="FOVR01000010">
    <property type="protein sequence ID" value="SFO66068.1"/>
    <property type="molecule type" value="Genomic_DNA"/>
</dbReference>
<evidence type="ECO:0000256" key="3">
    <source>
        <dbReference type="ARBA" id="ARBA00022475"/>
    </source>
</evidence>
<sequence length="374" mass="41762">MTKNNNAGNDQPSPRKRAPRAVKLDRGAYGEDIARPSPDTAATLSMTSDFTPDSEDYFDKVNETSETRYKPVRKRGWSLSAFFWSAFSGIVMLAIGLWLDRLIRDLFARWDYLGWAGLALVAIAILSLLFFVARELLALRRLSHLDHLRAKVEDIYQEGDRKDAQQIANNLLDLYKEQPSLFRARQTLKQDLPHLFDREDILAQTEQILMPPIDRLVTHRVHQAAKRVAVVTALSPRALFDIVVVLVETIRMVRFIAESYGNRPGFVAMLRLTGHIASHLAVTGGMAAGESLLQQIVGHGLAARLSAKLGEGLLNGILTARIGLTTIALCRPMPFITEPQPQLGAVIKTLRATSEEMEKEEEEELSGKNKGTKR</sequence>
<feature type="region of interest" description="Disordered" evidence="8">
    <location>
        <begin position="1"/>
        <end position="22"/>
    </location>
</feature>
<reference evidence="10 11" key="1">
    <citation type="submission" date="2016-10" db="EMBL/GenBank/DDBJ databases">
        <authorList>
            <person name="de Groot N.N."/>
        </authorList>
    </citation>
    <scope>NUCLEOTIDE SEQUENCE [LARGE SCALE GENOMIC DNA]</scope>
    <source>
        <strain evidence="10 11">CGMCC 1.9157</strain>
    </source>
</reference>